<accession>A0A345UJ59</accession>
<dbReference type="SUPFAM" id="SSF46955">
    <property type="entry name" value="Putative DNA-binding domain"/>
    <property type="match status" value="1"/>
</dbReference>
<proteinExistence type="predicted"/>
<dbReference type="OrthoDB" id="9810140at2"/>
<evidence type="ECO:0000313" key="4">
    <source>
        <dbReference type="Proteomes" id="UP000254808"/>
    </source>
</evidence>
<feature type="region of interest" description="Disordered" evidence="1">
    <location>
        <begin position="70"/>
        <end position="92"/>
    </location>
</feature>
<dbReference type="RefSeq" id="WP_114983785.1">
    <property type="nucleotide sequence ID" value="NZ_CP027806.1"/>
</dbReference>
<dbReference type="EMBL" id="CP027806">
    <property type="protein sequence ID" value="AXJ00511.1"/>
    <property type="molecule type" value="Genomic_DNA"/>
</dbReference>
<dbReference type="KEGG" id="cprv:CYPRO_1254"/>
<dbReference type="Gene3D" id="1.10.1660.10">
    <property type="match status" value="1"/>
</dbReference>
<dbReference type="GO" id="GO:0003677">
    <property type="term" value="F:DNA binding"/>
    <property type="evidence" value="ECO:0007669"/>
    <property type="project" value="InterPro"/>
</dbReference>
<dbReference type="AlphaFoldDB" id="A0A345UJ59"/>
<name>A0A345UJ59_9BACT</name>
<keyword evidence="4" id="KW-1185">Reference proteome</keyword>
<evidence type="ECO:0000256" key="1">
    <source>
        <dbReference type="SAM" id="MobiDB-lite"/>
    </source>
</evidence>
<dbReference type="InterPro" id="IPR009061">
    <property type="entry name" value="DNA-bd_dom_put_sf"/>
</dbReference>
<dbReference type="PROSITE" id="PS50937">
    <property type="entry name" value="HTH_MERR_2"/>
    <property type="match status" value="1"/>
</dbReference>
<dbReference type="SMART" id="SM00422">
    <property type="entry name" value="HTH_MERR"/>
    <property type="match status" value="1"/>
</dbReference>
<sequence>MEKLYYKISEVSQLTGIEPHVLRYWESVFDELNPAKNRAGNRIYSPRDLELIMELKVLIRDKQYSTSGAQKEIVARRRKKNKSADADAPDLFPESSELQRDLREVRLLLQQLLEKL</sequence>
<feature type="domain" description="HTH merR-type" evidence="2">
    <location>
        <begin position="5"/>
        <end position="60"/>
    </location>
</feature>
<dbReference type="InterPro" id="IPR000551">
    <property type="entry name" value="MerR-type_HTH_dom"/>
</dbReference>
<dbReference type="Proteomes" id="UP000254808">
    <property type="component" value="Chromosome"/>
</dbReference>
<evidence type="ECO:0000259" key="2">
    <source>
        <dbReference type="PROSITE" id="PS50937"/>
    </source>
</evidence>
<gene>
    <name evidence="3" type="ORF">CYPRO_1254</name>
</gene>
<protein>
    <submittedName>
        <fullName evidence="3">Transcriptional regulator, MerR family</fullName>
    </submittedName>
</protein>
<evidence type="ECO:0000313" key="3">
    <source>
        <dbReference type="EMBL" id="AXJ00511.1"/>
    </source>
</evidence>
<dbReference type="Pfam" id="PF13411">
    <property type="entry name" value="MerR_1"/>
    <property type="match status" value="1"/>
</dbReference>
<organism evidence="3 4">
    <name type="scientific">Cyclonatronum proteinivorum</name>
    <dbReference type="NCBI Taxonomy" id="1457365"/>
    <lineage>
        <taxon>Bacteria</taxon>
        <taxon>Pseudomonadati</taxon>
        <taxon>Balneolota</taxon>
        <taxon>Balneolia</taxon>
        <taxon>Balneolales</taxon>
        <taxon>Cyclonatronaceae</taxon>
        <taxon>Cyclonatronum</taxon>
    </lineage>
</organism>
<dbReference type="GO" id="GO:0006355">
    <property type="term" value="P:regulation of DNA-templated transcription"/>
    <property type="evidence" value="ECO:0007669"/>
    <property type="project" value="InterPro"/>
</dbReference>
<reference evidence="3 4" key="1">
    <citation type="submission" date="2018-03" db="EMBL/GenBank/DDBJ databases">
        <title>Phenotypic and genomic properties of Cyclonatronum proteinivorum gen. nov., sp. nov., a haloalkaliphilic bacteroidete from soda lakes possessing Na+-translocating rhodopsin.</title>
        <authorList>
            <person name="Toshchakov S.V."/>
            <person name="Korzhenkov A."/>
            <person name="Samarov N.I."/>
            <person name="Kublanov I.V."/>
            <person name="Muntyan M.S."/>
            <person name="Sorokin D.Y."/>
        </authorList>
    </citation>
    <scope>NUCLEOTIDE SEQUENCE [LARGE SCALE GENOMIC DNA]</scope>
    <source>
        <strain evidence="3 4">Omega</strain>
    </source>
</reference>